<dbReference type="SUPFAM" id="SSF53850">
    <property type="entry name" value="Periplasmic binding protein-like II"/>
    <property type="match status" value="1"/>
</dbReference>
<evidence type="ECO:0000256" key="4">
    <source>
        <dbReference type="ARBA" id="ARBA00023163"/>
    </source>
</evidence>
<dbReference type="Pfam" id="PF03466">
    <property type="entry name" value="LysR_substrate"/>
    <property type="match status" value="1"/>
</dbReference>
<keyword evidence="7" id="KW-1185">Reference proteome</keyword>
<keyword evidence="2" id="KW-0805">Transcription regulation</keyword>
<dbReference type="InterPro" id="IPR005119">
    <property type="entry name" value="LysR_subst-bd"/>
</dbReference>
<proteinExistence type="inferred from homology"/>
<dbReference type="EMBL" id="JAUUDS010000005">
    <property type="protein sequence ID" value="MDP1027764.1"/>
    <property type="molecule type" value="Genomic_DNA"/>
</dbReference>
<evidence type="ECO:0000313" key="7">
    <source>
        <dbReference type="Proteomes" id="UP001230685"/>
    </source>
</evidence>
<dbReference type="InterPro" id="IPR036388">
    <property type="entry name" value="WH-like_DNA-bd_sf"/>
</dbReference>
<comment type="similarity">
    <text evidence="1">Belongs to the LysR transcriptional regulatory family.</text>
</comment>
<dbReference type="InterPro" id="IPR000847">
    <property type="entry name" value="LysR_HTH_N"/>
</dbReference>
<comment type="caution">
    <text evidence="6">The sequence shown here is derived from an EMBL/GenBank/DDBJ whole genome shotgun (WGS) entry which is preliminary data.</text>
</comment>
<dbReference type="CDD" id="cd08422">
    <property type="entry name" value="PBP2_CrgA_like"/>
    <property type="match status" value="1"/>
</dbReference>
<dbReference type="Proteomes" id="UP001230685">
    <property type="component" value="Unassembled WGS sequence"/>
</dbReference>
<dbReference type="PANTHER" id="PTHR30537:SF5">
    <property type="entry name" value="HTH-TYPE TRANSCRIPTIONAL ACTIVATOR TTDR-RELATED"/>
    <property type="match status" value="1"/>
</dbReference>
<dbReference type="SUPFAM" id="SSF46785">
    <property type="entry name" value="Winged helix' DNA-binding domain"/>
    <property type="match status" value="1"/>
</dbReference>
<dbReference type="RefSeq" id="WP_305173474.1">
    <property type="nucleotide sequence ID" value="NZ_JAUUDS010000005.1"/>
</dbReference>
<dbReference type="PANTHER" id="PTHR30537">
    <property type="entry name" value="HTH-TYPE TRANSCRIPTIONAL REGULATOR"/>
    <property type="match status" value="1"/>
</dbReference>
<reference evidence="6 7" key="1">
    <citation type="submission" date="2023-07" db="EMBL/GenBank/DDBJ databases">
        <authorList>
            <person name="Kim M.K."/>
        </authorList>
    </citation>
    <scope>NUCLEOTIDE SEQUENCE [LARGE SCALE GENOMIC DNA]</scope>
    <source>
        <strain evidence="6 7">KR1UV-12</strain>
    </source>
</reference>
<dbReference type="PROSITE" id="PS50931">
    <property type="entry name" value="HTH_LYSR"/>
    <property type="match status" value="1"/>
</dbReference>
<evidence type="ECO:0000256" key="2">
    <source>
        <dbReference type="ARBA" id="ARBA00023015"/>
    </source>
</evidence>
<protein>
    <submittedName>
        <fullName evidence="6">LysR family transcriptional regulator</fullName>
    </submittedName>
</protein>
<sequence length="303" mass="33122">MDLGALRAFQQVAEYGGIGSASRAIGVPKTTLSRRLRELEEDLGTRLVDRGPKLFRLTPEGEALHQRTRFLIAEIEEAGQTLSGGWSRPRGKLRVNVPTLFGDLHMGRIASAFLERYPEIDLEVLSDNRVIDPLMEGFDLVVRVNPAADSGLFGRVVFREDTVLVAAPSVPRPRAEAHEDANVSVPAVTLPASAGLSRWIVDRDGASMAYAPRPVLRVSSLPLALQAVRHGTGAALLPRSLVEDDLRAGSLVCWGRDIERVVEVWVLHTSNRLRSPKVTAFVEFLCAAFPDQQAMPQNHGNDG</sequence>
<accession>A0ABT9ELD4</accession>
<gene>
    <name evidence="6" type="ORF">Q5H91_11105</name>
</gene>
<dbReference type="Gene3D" id="1.10.10.10">
    <property type="entry name" value="Winged helix-like DNA-binding domain superfamily/Winged helix DNA-binding domain"/>
    <property type="match status" value="1"/>
</dbReference>
<dbReference type="Pfam" id="PF00126">
    <property type="entry name" value="HTH_1"/>
    <property type="match status" value="1"/>
</dbReference>
<feature type="domain" description="HTH lysR-type" evidence="5">
    <location>
        <begin position="1"/>
        <end position="58"/>
    </location>
</feature>
<organism evidence="6 7">
    <name type="scientific">Sphingomonas aurea</name>
    <dbReference type="NCBI Taxonomy" id="3063994"/>
    <lineage>
        <taxon>Bacteria</taxon>
        <taxon>Pseudomonadati</taxon>
        <taxon>Pseudomonadota</taxon>
        <taxon>Alphaproteobacteria</taxon>
        <taxon>Sphingomonadales</taxon>
        <taxon>Sphingomonadaceae</taxon>
        <taxon>Sphingomonas</taxon>
    </lineage>
</organism>
<dbReference type="InterPro" id="IPR058163">
    <property type="entry name" value="LysR-type_TF_proteobact-type"/>
</dbReference>
<name>A0ABT9ELD4_9SPHN</name>
<evidence type="ECO:0000256" key="3">
    <source>
        <dbReference type="ARBA" id="ARBA00023125"/>
    </source>
</evidence>
<dbReference type="Gene3D" id="3.40.190.290">
    <property type="match status" value="1"/>
</dbReference>
<keyword evidence="4" id="KW-0804">Transcription</keyword>
<dbReference type="InterPro" id="IPR036390">
    <property type="entry name" value="WH_DNA-bd_sf"/>
</dbReference>
<evidence type="ECO:0000256" key="1">
    <source>
        <dbReference type="ARBA" id="ARBA00009437"/>
    </source>
</evidence>
<evidence type="ECO:0000313" key="6">
    <source>
        <dbReference type="EMBL" id="MDP1027764.1"/>
    </source>
</evidence>
<keyword evidence="3" id="KW-0238">DNA-binding</keyword>
<evidence type="ECO:0000259" key="5">
    <source>
        <dbReference type="PROSITE" id="PS50931"/>
    </source>
</evidence>